<dbReference type="OrthoDB" id="77293at2759"/>
<name>A0A024UJQ9_9STRA</name>
<accession>A0A024UJQ9</accession>
<dbReference type="VEuPathDB" id="FungiDB:H310_03509"/>
<dbReference type="EMBL" id="KI913956">
    <property type="protein sequence ID" value="ETW05848.1"/>
    <property type="molecule type" value="Genomic_DNA"/>
</dbReference>
<proteinExistence type="predicted"/>
<reference evidence="2" key="1">
    <citation type="submission" date="2013-12" db="EMBL/GenBank/DDBJ databases">
        <title>The Genome Sequence of Aphanomyces invadans NJM9701.</title>
        <authorList>
            <consortium name="The Broad Institute Genomics Platform"/>
            <person name="Russ C."/>
            <person name="Tyler B."/>
            <person name="van West P."/>
            <person name="Dieguez-Uribeondo J."/>
            <person name="Young S.K."/>
            <person name="Zeng Q."/>
            <person name="Gargeya S."/>
            <person name="Fitzgerald M."/>
            <person name="Abouelleil A."/>
            <person name="Alvarado L."/>
            <person name="Chapman S.B."/>
            <person name="Gainer-Dewar J."/>
            <person name="Goldberg J."/>
            <person name="Griggs A."/>
            <person name="Gujja S."/>
            <person name="Hansen M."/>
            <person name="Howarth C."/>
            <person name="Imamovic A."/>
            <person name="Ireland A."/>
            <person name="Larimer J."/>
            <person name="McCowan C."/>
            <person name="Murphy C."/>
            <person name="Pearson M."/>
            <person name="Poon T.W."/>
            <person name="Priest M."/>
            <person name="Roberts A."/>
            <person name="Saif S."/>
            <person name="Shea T."/>
            <person name="Sykes S."/>
            <person name="Wortman J."/>
            <person name="Nusbaum C."/>
            <person name="Birren B."/>
        </authorList>
    </citation>
    <scope>NUCLEOTIDE SEQUENCE [LARGE SCALE GENOMIC DNA]</scope>
    <source>
        <strain evidence="2">NJM9701</strain>
    </source>
</reference>
<dbReference type="AlphaFoldDB" id="A0A024UJQ9"/>
<sequence length="198" mass="22138">MSSTHLLLESLGRHDSHTSHHRPKRHHTPYLDVMTVQSRQYISHVDDMAGAKDQAHSQLLVEPIHIPDLKHTGIAPLASHTMSAPMFYPNGAKNVHLRHVVQDSLAHVTTCPQLRAPQLPTPNTATVTLESSTESISSGMQMTSPCKRSIEKHTKKPTTTRLHRSIHDRPNHKDTQQLLHTVRHNTTKIAALVNPHST</sequence>
<protein>
    <submittedName>
        <fullName evidence="2">Uncharacterized protein</fullName>
    </submittedName>
</protein>
<gene>
    <name evidence="2" type="ORF">H310_03509</name>
</gene>
<dbReference type="GeneID" id="20080559"/>
<dbReference type="RefSeq" id="XP_008865625.1">
    <property type="nucleotide sequence ID" value="XM_008867403.1"/>
</dbReference>
<feature type="compositionally biased region" description="Basic residues" evidence="1">
    <location>
        <begin position="19"/>
        <end position="28"/>
    </location>
</feature>
<evidence type="ECO:0000256" key="1">
    <source>
        <dbReference type="SAM" id="MobiDB-lite"/>
    </source>
</evidence>
<feature type="region of interest" description="Disordered" evidence="1">
    <location>
        <begin position="9"/>
        <end position="28"/>
    </location>
</feature>
<evidence type="ECO:0000313" key="2">
    <source>
        <dbReference type="EMBL" id="ETW05848.1"/>
    </source>
</evidence>
<organism evidence="2">
    <name type="scientific">Aphanomyces invadans</name>
    <dbReference type="NCBI Taxonomy" id="157072"/>
    <lineage>
        <taxon>Eukaryota</taxon>
        <taxon>Sar</taxon>
        <taxon>Stramenopiles</taxon>
        <taxon>Oomycota</taxon>
        <taxon>Saprolegniomycetes</taxon>
        <taxon>Saprolegniales</taxon>
        <taxon>Verrucalvaceae</taxon>
        <taxon>Aphanomyces</taxon>
    </lineage>
</organism>